<dbReference type="Proteomes" id="UP000472270">
    <property type="component" value="Unassembled WGS sequence"/>
</dbReference>
<dbReference type="Gene3D" id="2.130.10.10">
    <property type="entry name" value="YVTN repeat-like/Quinoprotein amine dehydrogenase"/>
    <property type="match status" value="2"/>
</dbReference>
<feature type="compositionally biased region" description="Basic and acidic residues" evidence="4">
    <location>
        <begin position="312"/>
        <end position="334"/>
    </location>
</feature>
<dbReference type="GO" id="GO:0045944">
    <property type="term" value="P:positive regulation of transcription by RNA polymerase II"/>
    <property type="evidence" value="ECO:0007669"/>
    <property type="project" value="TreeGrafter"/>
</dbReference>
<dbReference type="SMART" id="SM00320">
    <property type="entry name" value="WD40"/>
    <property type="match status" value="7"/>
</dbReference>
<proteinExistence type="predicted"/>
<evidence type="ECO:0000256" key="2">
    <source>
        <dbReference type="ARBA" id="ARBA00022737"/>
    </source>
</evidence>
<evidence type="ECO:0000256" key="1">
    <source>
        <dbReference type="ARBA" id="ARBA00022574"/>
    </source>
</evidence>
<dbReference type="SUPFAM" id="SSF50978">
    <property type="entry name" value="WD40 repeat-like"/>
    <property type="match status" value="1"/>
</dbReference>
<dbReference type="Pfam" id="PF00400">
    <property type="entry name" value="WD40"/>
    <property type="match status" value="2"/>
</dbReference>
<dbReference type="PANTHER" id="PTHR15574:SF39">
    <property type="entry name" value="DDB1- AND CUL4-ASSOCIATED FACTOR 6"/>
    <property type="match status" value="1"/>
</dbReference>
<feature type="compositionally biased region" description="Polar residues" evidence="4">
    <location>
        <begin position="482"/>
        <end position="499"/>
    </location>
</feature>
<name>A0A673LE64_9TELE</name>
<gene>
    <name evidence="5" type="primary">LOC107756777</name>
</gene>
<feature type="compositionally biased region" description="Polar residues" evidence="4">
    <location>
        <begin position="402"/>
        <end position="421"/>
    </location>
</feature>
<dbReference type="InterPro" id="IPR015943">
    <property type="entry name" value="WD40/YVTN_repeat-like_dom_sf"/>
</dbReference>
<dbReference type="InterPro" id="IPR036322">
    <property type="entry name" value="WD40_repeat_dom_sf"/>
</dbReference>
<dbReference type="InterPro" id="IPR045151">
    <property type="entry name" value="DCAF8"/>
</dbReference>
<dbReference type="PROSITE" id="PS50082">
    <property type="entry name" value="WD_REPEATS_2"/>
    <property type="match status" value="1"/>
</dbReference>
<feature type="region of interest" description="Disordered" evidence="4">
    <location>
        <begin position="463"/>
        <end position="577"/>
    </location>
</feature>
<feature type="region of interest" description="Disordered" evidence="4">
    <location>
        <begin position="289"/>
        <end position="340"/>
    </location>
</feature>
<evidence type="ECO:0000256" key="4">
    <source>
        <dbReference type="SAM" id="MobiDB-lite"/>
    </source>
</evidence>
<dbReference type="PANTHER" id="PTHR15574">
    <property type="entry name" value="WD REPEAT DOMAIN-CONTAINING FAMILY"/>
    <property type="match status" value="1"/>
</dbReference>
<dbReference type="Ensembl" id="ENSSRHT00000076499.1">
    <property type="protein sequence ID" value="ENSSRHP00000074469.1"/>
    <property type="gene ID" value="ENSSRHG00000035310.1"/>
</dbReference>
<dbReference type="AlphaFoldDB" id="A0A673LE64"/>
<organism evidence="5 6">
    <name type="scientific">Sinocyclocheilus rhinocerous</name>
    <dbReference type="NCBI Taxonomy" id="307959"/>
    <lineage>
        <taxon>Eukaryota</taxon>
        <taxon>Metazoa</taxon>
        <taxon>Chordata</taxon>
        <taxon>Craniata</taxon>
        <taxon>Vertebrata</taxon>
        <taxon>Euteleostomi</taxon>
        <taxon>Actinopterygii</taxon>
        <taxon>Neopterygii</taxon>
        <taxon>Teleostei</taxon>
        <taxon>Ostariophysi</taxon>
        <taxon>Cypriniformes</taxon>
        <taxon>Cyprinidae</taxon>
        <taxon>Cyprininae</taxon>
        <taxon>Sinocyclocheilus</taxon>
    </lineage>
</organism>
<feature type="region of interest" description="Disordered" evidence="4">
    <location>
        <begin position="353"/>
        <end position="373"/>
    </location>
</feature>
<keyword evidence="2" id="KW-0677">Repeat</keyword>
<feature type="compositionally biased region" description="Basic and acidic residues" evidence="4">
    <location>
        <begin position="289"/>
        <end position="303"/>
    </location>
</feature>
<keyword evidence="1 3" id="KW-0853">WD repeat</keyword>
<evidence type="ECO:0000313" key="5">
    <source>
        <dbReference type="Ensembl" id="ENSSRHP00000074469.1"/>
    </source>
</evidence>
<feature type="compositionally biased region" description="Low complexity" evidence="4">
    <location>
        <begin position="422"/>
        <end position="446"/>
    </location>
</feature>
<feature type="region of interest" description="Disordered" evidence="4">
    <location>
        <begin position="402"/>
        <end position="447"/>
    </location>
</feature>
<dbReference type="FunFam" id="2.130.10.10:FF:000045">
    <property type="entry name" value="DDB1- and CUL4-associated factor 6 isoform X2"/>
    <property type="match status" value="1"/>
</dbReference>
<dbReference type="InterPro" id="IPR001680">
    <property type="entry name" value="WD40_rpt"/>
</dbReference>
<protein>
    <submittedName>
        <fullName evidence="5">DDB1- and CUL4-associated factor 6-like</fullName>
    </submittedName>
</protein>
<dbReference type="GO" id="GO:0080008">
    <property type="term" value="C:Cul4-RING E3 ubiquitin ligase complex"/>
    <property type="evidence" value="ECO:0007669"/>
    <property type="project" value="TreeGrafter"/>
</dbReference>
<evidence type="ECO:0000256" key="3">
    <source>
        <dbReference type="PROSITE-ProRule" id="PRU00221"/>
    </source>
</evidence>
<reference evidence="5" key="1">
    <citation type="submission" date="2025-08" db="UniProtKB">
        <authorList>
            <consortium name="Ensembl"/>
        </authorList>
    </citation>
    <scope>IDENTIFICATION</scope>
</reference>
<keyword evidence="6" id="KW-1185">Reference proteome</keyword>
<feature type="repeat" description="WD" evidence="3">
    <location>
        <begin position="48"/>
        <end position="89"/>
    </location>
</feature>
<evidence type="ECO:0000313" key="6">
    <source>
        <dbReference type="Proteomes" id="UP000472270"/>
    </source>
</evidence>
<sequence>GLNTMSCSGNLIWDVRKRTIGCTDPYAVRTNYLGRREFVQRLKLEAVLSVHDGCVNTISWNDTGEYILSGSDDTNLVITNAYNRKVKTTIRSGHRANIFSAKFMPHTNDQQIVSCSGDGIIFYTHTEKSQEINRQCQFTCHYGTAYEIMTVPNDPYTFLSCGEDGTVRWFDMRMKTSCTKEDCKDDILINCRRAATSISICPLVPYYLAVGCSDSSVRIYDRRMLGTRATGNYMGRGTIGMCVRFVPAHLSTKSCRVTSLCYSEDGQEVLVSYSSDYIYLFDPKADQARELKGPSDERREELRQPPVKRLRLRGDWSDTGPRARPESERERDGEQSPNVSLMQRMSDMLSRWFEEASEAQSSRPRPQTRPRGKTAQFYIPHVSSVFLPGGAEAAGHVISDQNTGVSEASPDTTETVLSTSAPSLGTSPGNSSGSGSTPPGLGRTGTAEPVLSLHYSTEGTTTSTIKLDFTDECQPTPDGGQTADSGTEKTSIGSQNSTPLAAPPEGLSTEDTARPSTPSEELQAAGSGELSERCRRSETAGTGGQGSTQPSRNQDSDDSDDDPILIPSARYRGGPGQRYGLSSCRDLIFHKHYSACSTFHRRSAAARIQELFRRRKERREMEESETQNIRRPSVKMMYKGHRNSRTMIKESCFWGNNFVMSGSDCGHIFIWDRHTGEHLMLLEADNHVGNCLQPHPYDPILASSGIDYDIKLWSPLEQSLSFNRVLAEEVIARNELMLEETRNTITVPASFMLRMLASLNHIRTDRVEGDRSEGSGQENEDEQ</sequence>
<reference evidence="5" key="2">
    <citation type="submission" date="2025-09" db="UniProtKB">
        <authorList>
            <consortium name="Ensembl"/>
        </authorList>
    </citation>
    <scope>IDENTIFICATION</scope>
</reference>
<dbReference type="PROSITE" id="PS50096">
    <property type="entry name" value="IQ"/>
    <property type="match status" value="1"/>
</dbReference>
<accession>A0A673LE64</accession>
<dbReference type="GO" id="GO:0005737">
    <property type="term" value="C:cytoplasm"/>
    <property type="evidence" value="ECO:0007669"/>
    <property type="project" value="TreeGrafter"/>
</dbReference>